<dbReference type="EMBL" id="MN585979">
    <property type="protein sequence ID" value="QGJ88839.1"/>
    <property type="molecule type" value="Genomic_DNA"/>
</dbReference>
<gene>
    <name evidence="1" type="primary">88</name>
    <name evidence="1" type="ORF">SEA_YECEY3_88</name>
</gene>
<accession>A0A649V9L4</accession>
<organism evidence="1 2">
    <name type="scientific">Mycobacterium phage Yecey3</name>
    <dbReference type="NCBI Taxonomy" id="2656617"/>
    <lineage>
        <taxon>Viruses</taxon>
        <taxon>Duplodnaviria</taxon>
        <taxon>Heunggongvirae</taxon>
        <taxon>Uroviricota</taxon>
        <taxon>Caudoviricetes</taxon>
        <taxon>Yeceytrevirus</taxon>
        <taxon>Yeceytrevirus yecey3</taxon>
    </lineage>
</organism>
<dbReference type="Pfam" id="PF23829">
    <property type="entry name" value="DUF7199"/>
    <property type="match status" value="1"/>
</dbReference>
<proteinExistence type="predicted"/>
<dbReference type="GeneID" id="64871130"/>
<sequence length="88" mass="9510">MRTALLMTGLALAIVVGHLPGIVAEASSAPLCEVRSDAHIAEHGGFYADSAYHIAHGELPTCAKESNARQGANHDDDKSRFCRKKWYC</sequence>
<name>A0A649V9L4_9CAUD</name>
<dbReference type="InterPro" id="IPR055623">
    <property type="entry name" value="DUF7199"/>
</dbReference>
<protein>
    <submittedName>
        <fullName evidence="1">Uncharacterized protein</fullName>
    </submittedName>
</protein>
<evidence type="ECO:0000313" key="1">
    <source>
        <dbReference type="EMBL" id="QGJ88839.1"/>
    </source>
</evidence>
<evidence type="ECO:0000313" key="2">
    <source>
        <dbReference type="Proteomes" id="UP000423725"/>
    </source>
</evidence>
<reference evidence="1 2" key="1">
    <citation type="submission" date="2019-10" db="EMBL/GenBank/DDBJ databases">
        <authorList>
            <person name="Curtis N."/>
            <person name="Kistler A.L."/>
            <person name="Garlena R.A."/>
            <person name="Russell D.A."/>
            <person name="Pope W.H."/>
            <person name="Jacobs-Sera D."/>
            <person name="Hatfull G.F."/>
        </authorList>
    </citation>
    <scope>NUCLEOTIDE SEQUENCE [LARGE SCALE GENOMIC DNA]</scope>
</reference>
<dbReference type="RefSeq" id="YP_010061513.1">
    <property type="nucleotide sequence ID" value="NC_054783.1"/>
</dbReference>
<dbReference type="Proteomes" id="UP000423725">
    <property type="component" value="Segment"/>
</dbReference>
<dbReference type="KEGG" id="vg:64871130"/>
<keyword evidence="2" id="KW-1185">Reference proteome</keyword>